<dbReference type="PANTHER" id="PTHR46508:SF25">
    <property type="entry name" value="ZINC FINGER, RING_FYVE_PHD-TYPE, ACYL-COA N-ACYLTRANSFERASE, JAS TPL-BINDING DOMAIN PROTEIN-RELATED"/>
    <property type="match status" value="1"/>
</dbReference>
<dbReference type="FunFam" id="3.30.40.10:FF:000465">
    <property type="entry name" value="Increased DNA methylation 1"/>
    <property type="match status" value="1"/>
</dbReference>
<evidence type="ECO:0000313" key="11">
    <source>
        <dbReference type="Proteomes" id="UP000245207"/>
    </source>
</evidence>
<dbReference type="InterPro" id="IPR019787">
    <property type="entry name" value="Znf_PHD-finger"/>
</dbReference>
<evidence type="ECO:0000256" key="7">
    <source>
        <dbReference type="SAM" id="MobiDB-lite"/>
    </source>
</evidence>
<evidence type="ECO:0000256" key="5">
    <source>
        <dbReference type="ARBA" id="ARBA00023242"/>
    </source>
</evidence>
<dbReference type="GO" id="GO:0016747">
    <property type="term" value="F:acyltransferase activity, transferring groups other than amino-acyl groups"/>
    <property type="evidence" value="ECO:0007669"/>
    <property type="project" value="InterPro"/>
</dbReference>
<keyword evidence="10" id="KW-0012">Acyltransferase</keyword>
<keyword evidence="3 6" id="KW-0863">Zinc-finger</keyword>
<dbReference type="Proteomes" id="UP000245207">
    <property type="component" value="Unassembled WGS sequence"/>
</dbReference>
<dbReference type="InterPro" id="IPR032308">
    <property type="entry name" value="TDBD"/>
</dbReference>
<dbReference type="SUPFAM" id="SSF55729">
    <property type="entry name" value="Acyl-CoA N-acyltransferases (Nat)"/>
    <property type="match status" value="1"/>
</dbReference>
<feature type="compositionally biased region" description="Basic and acidic residues" evidence="7">
    <location>
        <begin position="95"/>
        <end position="104"/>
    </location>
</feature>
<dbReference type="STRING" id="35608.A0A2U1KL57"/>
<dbReference type="InterPro" id="IPR013083">
    <property type="entry name" value="Znf_RING/FYVE/PHD"/>
</dbReference>
<feature type="domain" description="PHD-type" evidence="8">
    <location>
        <begin position="444"/>
        <end position="489"/>
    </location>
</feature>
<reference evidence="10 11" key="1">
    <citation type="journal article" date="2018" name="Mol. Plant">
        <title>The genome of Artemisia annua provides insight into the evolution of Asteraceae family and artemisinin biosynthesis.</title>
        <authorList>
            <person name="Shen Q."/>
            <person name="Zhang L."/>
            <person name="Liao Z."/>
            <person name="Wang S."/>
            <person name="Yan T."/>
            <person name="Shi P."/>
            <person name="Liu M."/>
            <person name="Fu X."/>
            <person name="Pan Q."/>
            <person name="Wang Y."/>
            <person name="Lv Z."/>
            <person name="Lu X."/>
            <person name="Zhang F."/>
            <person name="Jiang W."/>
            <person name="Ma Y."/>
            <person name="Chen M."/>
            <person name="Hao X."/>
            <person name="Li L."/>
            <person name="Tang Y."/>
            <person name="Lv G."/>
            <person name="Zhou Y."/>
            <person name="Sun X."/>
            <person name="Brodelius P.E."/>
            <person name="Rose J.K.C."/>
            <person name="Tang K."/>
        </authorList>
    </citation>
    <scope>NUCLEOTIDE SEQUENCE [LARGE SCALE GENOMIC DNA]</scope>
    <source>
        <strain evidence="11">cv. Huhao1</strain>
        <tissue evidence="10">Leaf</tissue>
    </source>
</reference>
<feature type="region of interest" description="Disordered" evidence="7">
    <location>
        <begin position="94"/>
        <end position="121"/>
    </location>
</feature>
<protein>
    <submittedName>
        <fullName evidence="10">Zinc finger, RING/FYVE/PHD-type, Acyl-CoA N-acyltransferase, Jas TPL-binding domain protein</fullName>
    </submittedName>
</protein>
<evidence type="ECO:0000259" key="8">
    <source>
        <dbReference type="PROSITE" id="PS50016"/>
    </source>
</evidence>
<dbReference type="GO" id="GO:0008270">
    <property type="term" value="F:zinc ion binding"/>
    <property type="evidence" value="ECO:0007669"/>
    <property type="project" value="UniProtKB-KW"/>
</dbReference>
<dbReference type="Gene3D" id="3.30.40.10">
    <property type="entry name" value="Zinc/RING finger domain, C3HC4 (zinc finger)"/>
    <property type="match status" value="1"/>
</dbReference>
<dbReference type="GO" id="GO:0005634">
    <property type="term" value="C:nucleus"/>
    <property type="evidence" value="ECO:0007669"/>
    <property type="project" value="UniProtKB-SubCell"/>
</dbReference>
<dbReference type="Gene3D" id="3.40.630.30">
    <property type="match status" value="1"/>
</dbReference>
<evidence type="ECO:0000256" key="4">
    <source>
        <dbReference type="ARBA" id="ARBA00022833"/>
    </source>
</evidence>
<dbReference type="InterPro" id="IPR016181">
    <property type="entry name" value="Acyl_CoA_acyltransferase"/>
</dbReference>
<proteinExistence type="predicted"/>
<dbReference type="CDD" id="cd15539">
    <property type="entry name" value="PHD1_AIRE"/>
    <property type="match status" value="1"/>
</dbReference>
<dbReference type="InterPro" id="IPR056511">
    <property type="entry name" value="IDM1_C"/>
</dbReference>
<evidence type="ECO:0000256" key="6">
    <source>
        <dbReference type="PROSITE-ProRule" id="PRU00146"/>
    </source>
</evidence>
<sequence>MMKTKTMKGRRRNPINFLLSRGIDKFHDDGFEGSLDEEAIFKTVFFGHENGRSSKKCIVTGAINFEVDDNTPKNVSFLSNSEHSVMTSQQDLMYSEEHSKHGSPSEEFTEAKRRKASVLEHSSAKSYSENVINYATPSKEVDSSLCRPVSIVTCHLIETSADGLKSTSYLHKCRVGDLDATKHRVSYTNTNYPKVTDVIKANSSPASQESRASKLLISSPEPIRYLKPRRIDSFFMELDEDEISESSTQLTSNIDFEDGNNKPTSKFKKSVKREKGRKRKSMSPRDLKKRSLNKLSGVKRKTRVRNVLYKNKNRKGSCRLLPRQHHVEKNASLLGVTTVLSWLIDFGVIYIQEVIQYRNPRDNSVVKDGLITRDGIMCRCCEKVFSVTKFKRHAGFSLNCPCLNLFMESGKSFTLCQLEAWSTEYKVKEGVTQTVQIEEMDQNDDSCGVCGDGGELICCDNCPSTFHLACFSLQEIPEGDWYCSNCSCWSCGNVVSNNAALISGVLKCLQCKHKYHEECVMVNGLGCELVPSTWFCSESCKEIHMGLDSRIGLMNSIANGYSWTLLKCTHGDQKVLSNQHFVALNVECNLKLAVAVKIMEECFIPMVDPRTGIDMISHVLYNLGSEFARLEYEGFYTMVLEKDDMLLCVASIRIHGTGVAEMPLIATCSKYQRQGMCRRLLNAIEELLKSLKIEKLVLSAIPNLVEMWTKEFGFTHLDPEDKKNMSKTNMMVFPGTVWLTKTMYQGSIQIQSCPNEASVPQAYFGLIEDKIISIGCKEVLQEDQNHVVDLKLPNKEQHLGFEGVSCEMVCSVT</sequence>
<organism evidence="10 11">
    <name type="scientific">Artemisia annua</name>
    <name type="common">Sweet wormwood</name>
    <dbReference type="NCBI Taxonomy" id="35608"/>
    <lineage>
        <taxon>Eukaryota</taxon>
        <taxon>Viridiplantae</taxon>
        <taxon>Streptophyta</taxon>
        <taxon>Embryophyta</taxon>
        <taxon>Tracheophyta</taxon>
        <taxon>Spermatophyta</taxon>
        <taxon>Magnoliopsida</taxon>
        <taxon>eudicotyledons</taxon>
        <taxon>Gunneridae</taxon>
        <taxon>Pentapetalae</taxon>
        <taxon>asterids</taxon>
        <taxon>campanulids</taxon>
        <taxon>Asterales</taxon>
        <taxon>Asteraceae</taxon>
        <taxon>Asteroideae</taxon>
        <taxon>Anthemideae</taxon>
        <taxon>Artemisiinae</taxon>
        <taxon>Artemisia</taxon>
    </lineage>
</organism>
<dbReference type="PROSITE" id="PS50016">
    <property type="entry name" value="ZF_PHD_2"/>
    <property type="match status" value="1"/>
</dbReference>
<dbReference type="AlphaFoldDB" id="A0A2U1KL57"/>
<dbReference type="SUPFAM" id="SSF57903">
    <property type="entry name" value="FYVE/PHD zinc finger"/>
    <property type="match status" value="1"/>
</dbReference>
<dbReference type="SMART" id="SM00249">
    <property type="entry name" value="PHD"/>
    <property type="match status" value="2"/>
</dbReference>
<dbReference type="CDD" id="cd04301">
    <property type="entry name" value="NAT_SF"/>
    <property type="match status" value="1"/>
</dbReference>
<gene>
    <name evidence="10" type="ORF">CTI12_AA589830</name>
</gene>
<dbReference type="Pfam" id="PF16135">
    <property type="entry name" value="TDBD"/>
    <property type="match status" value="1"/>
</dbReference>
<dbReference type="OrthoDB" id="429143at2759"/>
<name>A0A2U1KL57_ARTAN</name>
<keyword evidence="2" id="KW-0479">Metal-binding</keyword>
<keyword evidence="10" id="KW-0808">Transferase</keyword>
<evidence type="ECO:0000313" key="10">
    <source>
        <dbReference type="EMBL" id="PWA37516.1"/>
    </source>
</evidence>
<comment type="caution">
    <text evidence="10">The sequence shown here is derived from an EMBL/GenBank/DDBJ whole genome shotgun (WGS) entry which is preliminary data.</text>
</comment>
<evidence type="ECO:0000256" key="3">
    <source>
        <dbReference type="ARBA" id="ARBA00022771"/>
    </source>
</evidence>
<evidence type="ECO:0000256" key="1">
    <source>
        <dbReference type="ARBA" id="ARBA00004123"/>
    </source>
</evidence>
<feature type="compositionally biased region" description="Basic residues" evidence="7">
    <location>
        <begin position="265"/>
        <end position="291"/>
    </location>
</feature>
<dbReference type="PANTHER" id="PTHR46508">
    <property type="entry name" value="PHD FINGER FAMILY PROTEIN"/>
    <property type="match status" value="1"/>
</dbReference>
<evidence type="ECO:0000256" key="2">
    <source>
        <dbReference type="ARBA" id="ARBA00022723"/>
    </source>
</evidence>
<feature type="region of interest" description="Disordered" evidence="7">
    <location>
        <begin position="246"/>
        <end position="291"/>
    </location>
</feature>
<dbReference type="InterPro" id="IPR011011">
    <property type="entry name" value="Znf_FYVE_PHD"/>
</dbReference>
<keyword evidence="4" id="KW-0862">Zinc</keyword>
<dbReference type="EMBL" id="PKPP01016668">
    <property type="protein sequence ID" value="PWA37516.1"/>
    <property type="molecule type" value="Genomic_DNA"/>
</dbReference>
<dbReference type="Pfam" id="PF23209">
    <property type="entry name" value="IDM1_C"/>
    <property type="match status" value="1"/>
</dbReference>
<accession>A0A2U1KL57</accession>
<evidence type="ECO:0000259" key="9">
    <source>
        <dbReference type="PROSITE" id="PS51186"/>
    </source>
</evidence>
<keyword evidence="5" id="KW-0539">Nucleus</keyword>
<dbReference type="PROSITE" id="PS51186">
    <property type="entry name" value="GNAT"/>
    <property type="match status" value="1"/>
</dbReference>
<dbReference type="InterPro" id="IPR001965">
    <property type="entry name" value="Znf_PHD"/>
</dbReference>
<feature type="domain" description="N-acetyltransferase" evidence="9">
    <location>
        <begin position="594"/>
        <end position="744"/>
    </location>
</feature>
<keyword evidence="11" id="KW-1185">Reference proteome</keyword>
<dbReference type="InterPro" id="IPR000182">
    <property type="entry name" value="GNAT_dom"/>
</dbReference>
<dbReference type="Pfam" id="PF00628">
    <property type="entry name" value="PHD"/>
    <property type="match status" value="1"/>
</dbReference>
<comment type="subcellular location">
    <subcellularLocation>
        <location evidence="1">Nucleus</location>
    </subcellularLocation>
</comment>